<organism evidence="2 3">
    <name type="scientific">Psophocarpus tetragonolobus</name>
    <name type="common">Winged bean</name>
    <name type="synonym">Dolichos tetragonolobus</name>
    <dbReference type="NCBI Taxonomy" id="3891"/>
    <lineage>
        <taxon>Eukaryota</taxon>
        <taxon>Viridiplantae</taxon>
        <taxon>Streptophyta</taxon>
        <taxon>Embryophyta</taxon>
        <taxon>Tracheophyta</taxon>
        <taxon>Spermatophyta</taxon>
        <taxon>Magnoliopsida</taxon>
        <taxon>eudicotyledons</taxon>
        <taxon>Gunneridae</taxon>
        <taxon>Pentapetalae</taxon>
        <taxon>rosids</taxon>
        <taxon>fabids</taxon>
        <taxon>Fabales</taxon>
        <taxon>Fabaceae</taxon>
        <taxon>Papilionoideae</taxon>
        <taxon>50 kb inversion clade</taxon>
        <taxon>NPAAA clade</taxon>
        <taxon>indigoferoid/millettioid clade</taxon>
        <taxon>Phaseoleae</taxon>
        <taxon>Psophocarpus</taxon>
    </lineage>
</organism>
<evidence type="ECO:0008006" key="4">
    <source>
        <dbReference type="Google" id="ProtNLM"/>
    </source>
</evidence>
<name>A0AAN9SB68_PSOTE</name>
<reference evidence="2 3" key="1">
    <citation type="submission" date="2024-01" db="EMBL/GenBank/DDBJ databases">
        <title>The genomes of 5 underutilized Papilionoideae crops provide insights into root nodulation and disease resistanc.</title>
        <authorList>
            <person name="Jiang F."/>
        </authorList>
    </citation>
    <scope>NUCLEOTIDE SEQUENCE [LARGE SCALE GENOMIC DNA]</scope>
    <source>
        <strain evidence="2">DUOXIRENSHENG_FW03</strain>
        <tissue evidence="2">Leaves</tissue>
    </source>
</reference>
<gene>
    <name evidence="2" type="ORF">VNO78_21125</name>
</gene>
<evidence type="ECO:0000313" key="2">
    <source>
        <dbReference type="EMBL" id="KAK7392681.1"/>
    </source>
</evidence>
<dbReference type="AlphaFoldDB" id="A0AAN9SB68"/>
<protein>
    <recommendedName>
        <fullName evidence="4">Late embryogenesis abundant protein LEA-2 subgroup domain-containing protein</fullName>
    </recommendedName>
</protein>
<proteinExistence type="predicted"/>
<keyword evidence="1" id="KW-0472">Membrane</keyword>
<sequence length="266" mass="30026">MARSILQGESTVDRGSNNPYTLIPVALEIDDDYEQSYDCEEFCGSPWRFLRTIVGLIALVIFCLLIPIVIQYNSSSNSQINPPRFFLDSLRVVTFNINQGELSATWNVNLTISNDVNSTLLNIINFNALLVYKEDKALAFSAPIESENLFTNGIFFVDKNETKTLTLTFNTTGWEKDQPVVDDDVIQEIDDDIRMGVLSFGLKMEAVAEIKINLMNDIVVMQPYCSNLDVDLTTSERGEVGAWDDVDEVKECLYPLDQWYTNNVGN</sequence>
<evidence type="ECO:0000256" key="1">
    <source>
        <dbReference type="SAM" id="Phobius"/>
    </source>
</evidence>
<comment type="caution">
    <text evidence="2">The sequence shown here is derived from an EMBL/GenBank/DDBJ whole genome shotgun (WGS) entry which is preliminary data.</text>
</comment>
<dbReference type="EMBL" id="JAYMYS010000005">
    <property type="protein sequence ID" value="KAK7392681.1"/>
    <property type="molecule type" value="Genomic_DNA"/>
</dbReference>
<dbReference type="Proteomes" id="UP001386955">
    <property type="component" value="Unassembled WGS sequence"/>
</dbReference>
<accession>A0AAN9SB68</accession>
<keyword evidence="1" id="KW-1133">Transmembrane helix</keyword>
<feature type="transmembrane region" description="Helical" evidence="1">
    <location>
        <begin position="53"/>
        <end position="72"/>
    </location>
</feature>
<evidence type="ECO:0000313" key="3">
    <source>
        <dbReference type="Proteomes" id="UP001386955"/>
    </source>
</evidence>
<keyword evidence="3" id="KW-1185">Reference proteome</keyword>
<keyword evidence="1" id="KW-0812">Transmembrane</keyword>